<dbReference type="Pfam" id="PF20001">
    <property type="entry name" value="DUF6428"/>
    <property type="match status" value="1"/>
</dbReference>
<dbReference type="RefSeq" id="WP_114006273.1">
    <property type="nucleotide sequence ID" value="NZ_QGDC01000010.1"/>
</dbReference>
<sequence length="165" mass="18174">MNTSNIRWQEFKNVLLSHIRLNVQFEYAAGKYVAPYYHITEIKQALITSVDCGGNINSWTEIIIQLWEPANGADGPAMPADKILSIIQMVEKNLPLNPLAIVKIEYGNSGFDIRQMYPARIMPAGDELVVQLSPDITQCKAVNPGNSCGTKIEQTVCCTPASACC</sequence>
<dbReference type="InterPro" id="IPR045534">
    <property type="entry name" value="DUF6428"/>
</dbReference>
<organism evidence="1 2">
    <name type="scientific">Mucilaginibacter hurinus</name>
    <dbReference type="NCBI Taxonomy" id="2201324"/>
    <lineage>
        <taxon>Bacteria</taxon>
        <taxon>Pseudomonadati</taxon>
        <taxon>Bacteroidota</taxon>
        <taxon>Sphingobacteriia</taxon>
        <taxon>Sphingobacteriales</taxon>
        <taxon>Sphingobacteriaceae</taxon>
        <taxon>Mucilaginibacter</taxon>
    </lineage>
</organism>
<evidence type="ECO:0000313" key="2">
    <source>
        <dbReference type="Proteomes" id="UP000253209"/>
    </source>
</evidence>
<comment type="caution">
    <text evidence="1">The sequence shown here is derived from an EMBL/GenBank/DDBJ whole genome shotgun (WGS) entry which is preliminary data.</text>
</comment>
<name>A0A367GLY9_9SPHI</name>
<proteinExistence type="predicted"/>
<dbReference type="EMBL" id="QGDC01000010">
    <property type="protein sequence ID" value="RCH53703.1"/>
    <property type="molecule type" value="Genomic_DNA"/>
</dbReference>
<accession>A0A367GLY9</accession>
<keyword evidence="2" id="KW-1185">Reference proteome</keyword>
<reference evidence="1 2" key="1">
    <citation type="submission" date="2018-05" db="EMBL/GenBank/DDBJ databases">
        <title>Mucilaginibacter hurinus sp. nov., isolated from briquette warehouse soil.</title>
        <authorList>
            <person name="Choi L."/>
        </authorList>
    </citation>
    <scope>NUCLEOTIDE SEQUENCE [LARGE SCALE GENOMIC DNA]</scope>
    <source>
        <strain evidence="1 2">ZR32</strain>
    </source>
</reference>
<evidence type="ECO:0000313" key="1">
    <source>
        <dbReference type="EMBL" id="RCH53703.1"/>
    </source>
</evidence>
<dbReference type="AlphaFoldDB" id="A0A367GLY9"/>
<dbReference type="OrthoDB" id="66316at2"/>
<gene>
    <name evidence="1" type="ORF">DJ568_15805</name>
</gene>
<dbReference type="Proteomes" id="UP000253209">
    <property type="component" value="Unassembled WGS sequence"/>
</dbReference>
<protein>
    <submittedName>
        <fullName evidence="1">Uncharacterized protein</fullName>
    </submittedName>
</protein>